<dbReference type="RefSeq" id="WP_164257396.1">
    <property type="nucleotide sequence ID" value="NZ_JAAGMK010000330.1"/>
</dbReference>
<feature type="chain" id="PRO_5039014082" description="TolB-like translocation protein" evidence="1">
    <location>
        <begin position="24"/>
        <end position="343"/>
    </location>
</feature>
<sequence>MTLPPLSLRARIVALTAATAVLATVAVGYTVAAADGDGRPPESVAAPGLTLDNAPGLYHAARNGNVRSAPYSSSGTGAADGARSRNTGLSCDRFYASGRSAVCIASHPGISQKTKVNVLDRELNTRRTVVVGGIPDRARVSPSGRMVAWTLFVSGDSYASSSFSTRSGILDTRTGYLVKNVETLQLYLEGRRYHAPDVNYWGITFADDDNRFYATVATKGKTYLVEGDIKSWKARTLRRNVECPSLSPDGTRIAFKKRVREGAQDPWRLHVLDLRTMRETPVAETRSVDDQAAWLDDSTLAYALPGRAKGTSDIWTVPADASAAGPSLLLGGASSPSMVAAGG</sequence>
<evidence type="ECO:0000256" key="1">
    <source>
        <dbReference type="SAM" id="SignalP"/>
    </source>
</evidence>
<reference evidence="2" key="1">
    <citation type="submission" date="2020-01" db="EMBL/GenBank/DDBJ databases">
        <title>Insect and environment-associated Actinomycetes.</title>
        <authorList>
            <person name="Currrie C."/>
            <person name="Chevrette M."/>
            <person name="Carlson C."/>
            <person name="Stubbendieck R."/>
            <person name="Wendt-Pienkowski E."/>
        </authorList>
    </citation>
    <scope>NUCLEOTIDE SEQUENCE</scope>
    <source>
        <strain evidence="2">SID505</strain>
    </source>
</reference>
<organism evidence="2">
    <name type="scientific">Streptomyces anulatus</name>
    <name type="common">Streptomyces chrysomallus</name>
    <dbReference type="NCBI Taxonomy" id="1892"/>
    <lineage>
        <taxon>Bacteria</taxon>
        <taxon>Bacillati</taxon>
        <taxon>Actinomycetota</taxon>
        <taxon>Actinomycetes</taxon>
        <taxon>Kitasatosporales</taxon>
        <taxon>Streptomycetaceae</taxon>
        <taxon>Streptomyces</taxon>
    </lineage>
</organism>
<dbReference type="InterPro" id="IPR011042">
    <property type="entry name" value="6-blade_b-propeller_TolB-like"/>
</dbReference>
<feature type="signal peptide" evidence="1">
    <location>
        <begin position="1"/>
        <end position="23"/>
    </location>
</feature>
<dbReference type="SUPFAM" id="SSF82171">
    <property type="entry name" value="DPP6 N-terminal domain-like"/>
    <property type="match status" value="1"/>
</dbReference>
<proteinExistence type="predicted"/>
<dbReference type="AlphaFoldDB" id="A0A6G3SPP0"/>
<protein>
    <recommendedName>
        <fullName evidence="3">TolB-like translocation protein</fullName>
    </recommendedName>
</protein>
<accession>A0A6G3SPP0</accession>
<evidence type="ECO:0000313" key="2">
    <source>
        <dbReference type="EMBL" id="NEB84934.1"/>
    </source>
</evidence>
<gene>
    <name evidence="2" type="ORF">G3I43_12205</name>
</gene>
<dbReference type="Pfam" id="PF07676">
    <property type="entry name" value="PD40"/>
    <property type="match status" value="1"/>
</dbReference>
<dbReference type="InterPro" id="IPR011659">
    <property type="entry name" value="WD40"/>
</dbReference>
<dbReference type="Gene3D" id="2.120.10.30">
    <property type="entry name" value="TolB, C-terminal domain"/>
    <property type="match status" value="1"/>
</dbReference>
<keyword evidence="1" id="KW-0732">Signal</keyword>
<name>A0A6G3SPP0_STRAQ</name>
<dbReference type="EMBL" id="JAAGMK010000330">
    <property type="protein sequence ID" value="NEB84934.1"/>
    <property type="molecule type" value="Genomic_DNA"/>
</dbReference>
<comment type="caution">
    <text evidence="2">The sequence shown here is derived from an EMBL/GenBank/DDBJ whole genome shotgun (WGS) entry which is preliminary data.</text>
</comment>
<evidence type="ECO:0008006" key="3">
    <source>
        <dbReference type="Google" id="ProtNLM"/>
    </source>
</evidence>